<evidence type="ECO:0008006" key="3">
    <source>
        <dbReference type="Google" id="ProtNLM"/>
    </source>
</evidence>
<dbReference type="RefSeq" id="WP_015590879.1">
    <property type="nucleotide sequence ID" value="NC_021169.1"/>
</dbReference>
<dbReference type="Proteomes" id="UP000013307">
    <property type="component" value="Chromosome"/>
</dbReference>
<accession>N0BL62</accession>
<dbReference type="HOGENOM" id="CLU_2645678_0_0_2"/>
<evidence type="ECO:0000313" key="2">
    <source>
        <dbReference type="Proteomes" id="UP000013307"/>
    </source>
</evidence>
<gene>
    <name evidence="1" type="ORF">Asulf_01287</name>
</gene>
<name>N0BL62_9EURY</name>
<keyword evidence="2" id="KW-1185">Reference proteome</keyword>
<dbReference type="AlphaFoldDB" id="N0BL62"/>
<proteinExistence type="predicted"/>
<sequence length="74" mass="8880">MPLKDELIDKLGRMFDELVDKNITYERIQWEVDNFVYPYIGSYLAEGKLSKEEGKEIFQFCEMKLKEIKERLKG</sequence>
<reference evidence="1 2" key="1">
    <citation type="journal article" date="2013" name="Genome Announc.">
        <title>Complete Genome Sequence of the Thermophilic and Facultatively Chemolithoautotrophic Sulfate Reducer Archaeoglobus sulfaticallidus Strain PM70-1T.</title>
        <authorList>
            <person name="Stokke R."/>
            <person name="Hocking W.P."/>
            <person name="Steinsbu B.O."/>
            <person name="Steen I.H."/>
        </authorList>
    </citation>
    <scope>NUCLEOTIDE SEQUENCE [LARGE SCALE GENOMIC DNA]</scope>
    <source>
        <strain evidence="1">PM70-1</strain>
    </source>
</reference>
<dbReference type="STRING" id="387631.Asulf_01287"/>
<dbReference type="KEGG" id="ast:Asulf_01287"/>
<protein>
    <recommendedName>
        <fullName evidence="3">Pyruvate carboxylase subunit B</fullName>
    </recommendedName>
</protein>
<organism evidence="1 2">
    <name type="scientific">Archaeoglobus sulfaticallidus PM70-1</name>
    <dbReference type="NCBI Taxonomy" id="387631"/>
    <lineage>
        <taxon>Archaea</taxon>
        <taxon>Methanobacteriati</taxon>
        <taxon>Methanobacteriota</taxon>
        <taxon>Archaeoglobi</taxon>
        <taxon>Archaeoglobales</taxon>
        <taxon>Archaeoglobaceae</taxon>
        <taxon>Archaeoglobus</taxon>
    </lineage>
</organism>
<dbReference type="EMBL" id="CP005290">
    <property type="protein sequence ID" value="AGK61281.1"/>
    <property type="molecule type" value="Genomic_DNA"/>
</dbReference>
<dbReference type="GeneID" id="15392927"/>
<evidence type="ECO:0000313" key="1">
    <source>
        <dbReference type="EMBL" id="AGK61281.1"/>
    </source>
</evidence>
<dbReference type="eggNOG" id="arCOG10692">
    <property type="taxonomic scope" value="Archaea"/>
</dbReference>